<keyword evidence="8" id="KW-1185">Reference proteome</keyword>
<dbReference type="EC" id="5.4.4.2" evidence="3"/>
<dbReference type="PANTHER" id="PTHR42839">
    <property type="entry name" value="ISOCHORISMATE SYNTHASE ENTC"/>
    <property type="match status" value="1"/>
</dbReference>
<dbReference type="InterPro" id="IPR019999">
    <property type="entry name" value="Anth_synth_I-like"/>
</dbReference>
<dbReference type="EMBL" id="CP014135">
    <property type="protein sequence ID" value="AMB87607.1"/>
    <property type="molecule type" value="Genomic_DNA"/>
</dbReference>
<evidence type="ECO:0000256" key="1">
    <source>
        <dbReference type="ARBA" id="ARBA00000799"/>
    </source>
</evidence>
<protein>
    <recommendedName>
        <fullName evidence="3">isochorismate synthase</fullName>
        <ecNumber evidence="3">5.4.4.2</ecNumber>
    </recommendedName>
    <alternativeName>
        <fullName evidence="5">Isochorismate mutase</fullName>
    </alternativeName>
</protein>
<proteinExistence type="inferred from homology"/>
<dbReference type="GO" id="GO:0008909">
    <property type="term" value="F:isochorismate synthase activity"/>
    <property type="evidence" value="ECO:0007669"/>
    <property type="project" value="UniProtKB-EC"/>
</dbReference>
<dbReference type="Pfam" id="PF00425">
    <property type="entry name" value="Chorismate_bind"/>
    <property type="match status" value="1"/>
</dbReference>
<dbReference type="SUPFAM" id="SSF56322">
    <property type="entry name" value="ADC synthase"/>
    <property type="match status" value="1"/>
</dbReference>
<keyword evidence="4" id="KW-0413">Isomerase</keyword>
<dbReference type="Proteomes" id="UP000063229">
    <property type="component" value="Chromosome"/>
</dbReference>
<dbReference type="AlphaFoldDB" id="A0A0X1T671"/>
<evidence type="ECO:0000256" key="2">
    <source>
        <dbReference type="ARBA" id="ARBA00005297"/>
    </source>
</evidence>
<dbReference type="InterPro" id="IPR015890">
    <property type="entry name" value="Chorismate_C"/>
</dbReference>
<dbReference type="KEGG" id="pagb:AWM79_20855"/>
<dbReference type="Gene3D" id="3.60.120.10">
    <property type="entry name" value="Anthranilate synthase"/>
    <property type="match status" value="1"/>
</dbReference>
<comment type="catalytic activity">
    <reaction evidence="1">
        <text>chorismate = isochorismate</text>
        <dbReference type="Rhea" id="RHEA:18985"/>
        <dbReference type="ChEBI" id="CHEBI:29748"/>
        <dbReference type="ChEBI" id="CHEBI:29780"/>
        <dbReference type="EC" id="5.4.4.2"/>
    </reaction>
</comment>
<evidence type="ECO:0000256" key="5">
    <source>
        <dbReference type="ARBA" id="ARBA00041564"/>
    </source>
</evidence>
<dbReference type="InterPro" id="IPR005801">
    <property type="entry name" value="ADC_synthase"/>
</dbReference>
<organism evidence="7 8">
    <name type="scientific">Pseudomonas agarici</name>
    <dbReference type="NCBI Taxonomy" id="46677"/>
    <lineage>
        <taxon>Bacteria</taxon>
        <taxon>Pseudomonadati</taxon>
        <taxon>Pseudomonadota</taxon>
        <taxon>Gammaproteobacteria</taxon>
        <taxon>Pseudomonadales</taxon>
        <taxon>Pseudomonadaceae</taxon>
        <taxon>Pseudomonas</taxon>
    </lineage>
</organism>
<evidence type="ECO:0000256" key="4">
    <source>
        <dbReference type="ARBA" id="ARBA00023235"/>
    </source>
</evidence>
<dbReference type="PANTHER" id="PTHR42839:SF2">
    <property type="entry name" value="ISOCHORISMATE SYNTHASE ENTC"/>
    <property type="match status" value="1"/>
</dbReference>
<reference evidence="7 8" key="1">
    <citation type="submission" date="2016-01" db="EMBL/GenBank/DDBJ databases">
        <authorList>
            <person name="McClelland M."/>
            <person name="Jain A."/>
            <person name="Saraogi P."/>
            <person name="Mendelson R."/>
            <person name="Westerman R."/>
            <person name="SanMiguel P."/>
            <person name="Csonka L."/>
        </authorList>
    </citation>
    <scope>NUCLEOTIDE SEQUENCE [LARGE SCALE GENOMIC DNA]</scope>
    <source>
        <strain evidence="7 8">NCPPB 2472</strain>
    </source>
</reference>
<dbReference type="RefSeq" id="WP_060783693.1">
    <property type="nucleotide sequence ID" value="NZ_CP014135.1"/>
</dbReference>
<evidence type="ECO:0000313" key="8">
    <source>
        <dbReference type="Proteomes" id="UP000063229"/>
    </source>
</evidence>
<evidence type="ECO:0000313" key="7">
    <source>
        <dbReference type="EMBL" id="AMB87607.1"/>
    </source>
</evidence>
<name>A0A0X1T671_PSEAA</name>
<dbReference type="STRING" id="46677.AWM79_20855"/>
<comment type="similarity">
    <text evidence="2">Belongs to the isochorismate synthase family.</text>
</comment>
<dbReference type="NCBIfam" id="NF005459">
    <property type="entry name" value="PRK07054.1"/>
    <property type="match status" value="1"/>
</dbReference>
<gene>
    <name evidence="7" type="ORF">AWM79_20855</name>
</gene>
<evidence type="ECO:0000256" key="3">
    <source>
        <dbReference type="ARBA" id="ARBA00012824"/>
    </source>
</evidence>
<dbReference type="InterPro" id="IPR004561">
    <property type="entry name" value="IsoChor_synthase"/>
</dbReference>
<accession>A0A0X1T671</accession>
<dbReference type="NCBIfam" id="TIGR00543">
    <property type="entry name" value="isochor_syn"/>
    <property type="match status" value="1"/>
</dbReference>
<feature type="domain" description="Chorismate-utilising enzyme C-terminal" evidence="6">
    <location>
        <begin position="197"/>
        <end position="445"/>
    </location>
</feature>
<evidence type="ECO:0000259" key="6">
    <source>
        <dbReference type="Pfam" id="PF00425"/>
    </source>
</evidence>
<dbReference type="PRINTS" id="PR00095">
    <property type="entry name" value="ANTSNTHASEI"/>
</dbReference>
<sequence>MTRTPSFTGLLKCLSAARAQTNITKTQVLASFSTLSPKVDQLALFSANHRHMLACLWHVQAQGVFRLGLGQAHEFKGHHDESWQALGQRWQHMVAQATVHGRHRPALFGGFAFDKGKPRTRLWRDFPDSALTLPRFEWHESQGQTRLVVNVLVGPRTDCRRLARALFGEWAAIGARSLPTANADQGAHVRRSMPHLWKQDVSNAVNLIQRGSLKKVVLARSQKVPASEPLHVVMQRLLDKQPHAYLFAFARDRSCFVGASPECLLSVRDQYLHTMALAGSAPRGQDAASDEHLGAQLLASEKDNAEHAMVVASLSECLQRHCTELQVAPRPHLHKLAHIQHLLTPMTGLLRADNNLLSVAECLHPTPAVGGLPRQAALDYIRHAEQLDRGWYAGPVGWLNDRGDGEFAVALRSALLEGGRATLFAGCGLVEGSDPESEYRESDLKMQTMREVLIAD</sequence>